<dbReference type="EMBL" id="BMRP01000068">
    <property type="protein sequence ID" value="GGV00866.1"/>
    <property type="molecule type" value="Genomic_DNA"/>
</dbReference>
<evidence type="ECO:0000313" key="1">
    <source>
        <dbReference type="EMBL" id="GGV00866.1"/>
    </source>
</evidence>
<keyword evidence="2" id="KW-1185">Reference proteome</keyword>
<evidence type="ECO:0000313" key="2">
    <source>
        <dbReference type="Proteomes" id="UP000654471"/>
    </source>
</evidence>
<gene>
    <name evidence="1" type="ORF">GCM10010211_80260</name>
</gene>
<sequence>MEVGGLFEMVEFLVRLADRIQRLSFTGTVTKLTVQRCAVLVGLKCFSVLPIGALGVPDIEQNVALEDGVLSFMCESEGFLSKGESALGLAKAEMPSAEVEQWLDVVAEVLFESLMSV</sequence>
<dbReference type="Proteomes" id="UP000654471">
    <property type="component" value="Unassembled WGS sequence"/>
</dbReference>
<proteinExistence type="predicted"/>
<reference evidence="2" key="1">
    <citation type="journal article" date="2019" name="Int. J. Syst. Evol. Microbiol.">
        <title>The Global Catalogue of Microorganisms (GCM) 10K type strain sequencing project: providing services to taxonomists for standard genome sequencing and annotation.</title>
        <authorList>
            <consortium name="The Broad Institute Genomics Platform"/>
            <consortium name="The Broad Institute Genome Sequencing Center for Infectious Disease"/>
            <person name="Wu L."/>
            <person name="Ma J."/>
        </authorList>
    </citation>
    <scope>NUCLEOTIDE SEQUENCE [LARGE SCALE GENOMIC DNA]</scope>
    <source>
        <strain evidence="2">JCM 3399</strain>
    </source>
</reference>
<organism evidence="1 2">
    <name type="scientific">Streptomyces albospinus</name>
    <dbReference type="NCBI Taxonomy" id="285515"/>
    <lineage>
        <taxon>Bacteria</taxon>
        <taxon>Bacillati</taxon>
        <taxon>Actinomycetota</taxon>
        <taxon>Actinomycetes</taxon>
        <taxon>Kitasatosporales</taxon>
        <taxon>Streptomycetaceae</taxon>
        <taxon>Streptomyces</taxon>
    </lineage>
</organism>
<accession>A0ABQ2VN02</accession>
<name>A0ABQ2VN02_9ACTN</name>
<comment type="caution">
    <text evidence="1">The sequence shown here is derived from an EMBL/GenBank/DDBJ whole genome shotgun (WGS) entry which is preliminary data.</text>
</comment>
<protein>
    <submittedName>
        <fullName evidence="1">Uncharacterized protein</fullName>
    </submittedName>
</protein>